<accession>A0A518K1C8</accession>
<evidence type="ECO:0000313" key="1">
    <source>
        <dbReference type="EMBL" id="QDV71604.1"/>
    </source>
</evidence>
<sequence>MPRLSEFYGIAVYMYFADHNPPHFHAIYGSHEAAIAIESGEVLAGDLPRRALKLLVEWIAIHRDELLDDWRRATDGETLIPIAPLD</sequence>
<dbReference type="RefSeq" id="WP_145102320.1">
    <property type="nucleotide sequence ID" value="NZ_CP036348.1"/>
</dbReference>
<evidence type="ECO:0008006" key="3">
    <source>
        <dbReference type="Google" id="ProtNLM"/>
    </source>
</evidence>
<dbReference type="AlphaFoldDB" id="A0A518K1C8"/>
<keyword evidence="2" id="KW-1185">Reference proteome</keyword>
<reference evidence="1 2" key="1">
    <citation type="submission" date="2019-02" db="EMBL/GenBank/DDBJ databases">
        <title>Deep-cultivation of Planctomycetes and their phenomic and genomic characterization uncovers novel biology.</title>
        <authorList>
            <person name="Wiegand S."/>
            <person name="Jogler M."/>
            <person name="Boedeker C."/>
            <person name="Pinto D."/>
            <person name="Vollmers J."/>
            <person name="Rivas-Marin E."/>
            <person name="Kohn T."/>
            <person name="Peeters S.H."/>
            <person name="Heuer A."/>
            <person name="Rast P."/>
            <person name="Oberbeckmann S."/>
            <person name="Bunk B."/>
            <person name="Jeske O."/>
            <person name="Meyerdierks A."/>
            <person name="Storesund J.E."/>
            <person name="Kallscheuer N."/>
            <person name="Luecker S."/>
            <person name="Lage O.M."/>
            <person name="Pohl T."/>
            <person name="Merkel B.J."/>
            <person name="Hornburger P."/>
            <person name="Mueller R.-W."/>
            <person name="Bruemmer F."/>
            <person name="Labrenz M."/>
            <person name="Spormann A.M."/>
            <person name="Op den Camp H."/>
            <person name="Overmann J."/>
            <person name="Amann R."/>
            <person name="Jetten M.S.M."/>
            <person name="Mascher T."/>
            <person name="Medema M.H."/>
            <person name="Devos D.P."/>
            <person name="Kaster A.-K."/>
            <person name="Ovreas L."/>
            <person name="Rohde M."/>
            <person name="Galperin M.Y."/>
            <person name="Jogler C."/>
        </authorList>
    </citation>
    <scope>NUCLEOTIDE SEQUENCE [LARGE SCALE GENOMIC DNA]</scope>
    <source>
        <strain evidence="1 2">Poly24</strain>
    </source>
</reference>
<gene>
    <name evidence="1" type="ORF">Poly24_53430</name>
</gene>
<dbReference type="KEGG" id="rcf:Poly24_53430"/>
<organism evidence="1 2">
    <name type="scientific">Rosistilla carotiformis</name>
    <dbReference type="NCBI Taxonomy" id="2528017"/>
    <lineage>
        <taxon>Bacteria</taxon>
        <taxon>Pseudomonadati</taxon>
        <taxon>Planctomycetota</taxon>
        <taxon>Planctomycetia</taxon>
        <taxon>Pirellulales</taxon>
        <taxon>Pirellulaceae</taxon>
        <taxon>Rosistilla</taxon>
    </lineage>
</organism>
<dbReference type="Pfam" id="PF13711">
    <property type="entry name" value="DUF4160"/>
    <property type="match status" value="1"/>
</dbReference>
<name>A0A518K1C8_9BACT</name>
<evidence type="ECO:0000313" key="2">
    <source>
        <dbReference type="Proteomes" id="UP000315082"/>
    </source>
</evidence>
<dbReference type="OrthoDB" id="122670at2"/>
<protein>
    <recommendedName>
        <fullName evidence="3">DUF4160 domain-containing protein</fullName>
    </recommendedName>
</protein>
<dbReference type="Proteomes" id="UP000315082">
    <property type="component" value="Chromosome"/>
</dbReference>
<dbReference type="EMBL" id="CP036348">
    <property type="protein sequence ID" value="QDV71604.1"/>
    <property type="molecule type" value="Genomic_DNA"/>
</dbReference>
<proteinExistence type="predicted"/>
<dbReference type="InterPro" id="IPR025427">
    <property type="entry name" value="DUF4160"/>
</dbReference>